<dbReference type="OrthoDB" id="202840at2759"/>
<dbReference type="InterPro" id="IPR005955">
    <property type="entry name" value="GST_Zeta"/>
</dbReference>
<comment type="catalytic activity">
    <reaction evidence="1">
        <text>4-maleylacetoacetate = 4-fumarylacetoacetate</text>
        <dbReference type="Rhea" id="RHEA:14817"/>
        <dbReference type="ChEBI" id="CHEBI:17105"/>
        <dbReference type="ChEBI" id="CHEBI:18034"/>
        <dbReference type="EC" id="5.2.1.2"/>
    </reaction>
</comment>
<evidence type="ECO:0000256" key="6">
    <source>
        <dbReference type="ARBA" id="ARBA00013199"/>
    </source>
</evidence>
<dbReference type="InterPro" id="IPR004045">
    <property type="entry name" value="Glutathione_S-Trfase_N"/>
</dbReference>
<keyword evidence="8" id="KW-0585">Phenylalanine catabolism</keyword>
<dbReference type="Pfam" id="PF02798">
    <property type="entry name" value="GST_N"/>
    <property type="match status" value="1"/>
</dbReference>
<dbReference type="GO" id="GO:0006559">
    <property type="term" value="P:L-phenylalanine catabolic process"/>
    <property type="evidence" value="ECO:0007669"/>
    <property type="project" value="UniProtKB-UniPathway"/>
</dbReference>
<comment type="pathway">
    <text evidence="4">Amino-acid degradation; L-phenylalanine degradation; acetoacetate and fumarate from L-phenylalanine: step 5/6.</text>
</comment>
<dbReference type="Gene3D" id="3.40.30.10">
    <property type="entry name" value="Glutaredoxin"/>
    <property type="match status" value="1"/>
</dbReference>
<dbReference type="PROSITE" id="PS50405">
    <property type="entry name" value="GST_CTER"/>
    <property type="match status" value="1"/>
</dbReference>
<dbReference type="AlphaFoldDB" id="A0A1D1VX44"/>
<feature type="domain" description="GST C-terminal" evidence="10">
    <location>
        <begin position="257"/>
        <end position="384"/>
    </location>
</feature>
<sequence>MGKRVSTDPETAKAVHCMRKEKKTFAQIGSHFGHTGSWAKYVCKAFDATTGGAVNKRTPGRPKKLSLDQEESIRMLAENMPEASSLQITNALQKRGVLDCSARTVNRYRQQQLGKPPSQPRTKRKPAVEAVARGSSLVDMLLDRHAQIAASARFPAASSRLSCLISPESSESVTLYGWFRSSCSWRVRIALAWKGIKYENIPVSLQKGQQHSQEFLAKNPLGQVPALCIDGFVLTQSVAILEYLEETRPNNPLLPKEPKSRAQVRRIVETIVSGIQPHQNLPGLDIPPGTPDEWKLAWSKEWAQMHIKKGFAALEQMLKESPGKYCVGDQVSLADVCLLPQVYNAKMLHVDLTPYPNIVRNNEELIKLEAFKSSHPRSQPDWVDEGHGINQEV</sequence>
<dbReference type="InterPro" id="IPR036249">
    <property type="entry name" value="Thioredoxin-like_sf"/>
</dbReference>
<evidence type="ECO:0000259" key="9">
    <source>
        <dbReference type="PROSITE" id="PS50404"/>
    </source>
</evidence>
<dbReference type="GO" id="GO:0006572">
    <property type="term" value="P:L-tyrosine catabolic process"/>
    <property type="evidence" value="ECO:0007669"/>
    <property type="project" value="UniProtKB-KW"/>
</dbReference>
<reference evidence="11 12" key="1">
    <citation type="journal article" date="2016" name="Nat. Commun.">
        <title>Extremotolerant tardigrade genome and improved radiotolerance of human cultured cells by tardigrade-unique protein.</title>
        <authorList>
            <person name="Hashimoto T."/>
            <person name="Horikawa D.D."/>
            <person name="Saito Y."/>
            <person name="Kuwahara H."/>
            <person name="Kozuka-Hata H."/>
            <person name="Shin-I T."/>
            <person name="Minakuchi Y."/>
            <person name="Ohishi K."/>
            <person name="Motoyama A."/>
            <person name="Aizu T."/>
            <person name="Enomoto A."/>
            <person name="Kondo K."/>
            <person name="Tanaka S."/>
            <person name="Hara Y."/>
            <person name="Koshikawa S."/>
            <person name="Sagara H."/>
            <person name="Miura T."/>
            <person name="Yokobori S."/>
            <person name="Miyagawa K."/>
            <person name="Suzuki Y."/>
            <person name="Kubo T."/>
            <person name="Oyama M."/>
            <person name="Kohara Y."/>
            <person name="Fujiyama A."/>
            <person name="Arakawa K."/>
            <person name="Katayama T."/>
            <person name="Toyoda A."/>
            <person name="Kunieda T."/>
        </authorList>
    </citation>
    <scope>NUCLEOTIDE SEQUENCE [LARGE SCALE GENOMIC DNA]</scope>
    <source>
        <strain evidence="11 12">YOKOZUNA-1</strain>
    </source>
</reference>
<proteinExistence type="inferred from homology"/>
<dbReference type="SFLD" id="SFLDS00019">
    <property type="entry name" value="Glutathione_Transferase_(cytos"/>
    <property type="match status" value="1"/>
</dbReference>
<dbReference type="PROSITE" id="PS50404">
    <property type="entry name" value="GST_NTER"/>
    <property type="match status" value="1"/>
</dbReference>
<dbReference type="GO" id="GO:0004364">
    <property type="term" value="F:glutathione transferase activity"/>
    <property type="evidence" value="ECO:0007669"/>
    <property type="project" value="TreeGrafter"/>
</dbReference>
<evidence type="ECO:0000259" key="10">
    <source>
        <dbReference type="PROSITE" id="PS50405"/>
    </source>
</evidence>
<feature type="domain" description="GST N-terminal" evidence="9">
    <location>
        <begin position="171"/>
        <end position="252"/>
    </location>
</feature>
<comment type="similarity">
    <text evidence="5">Belongs to the GST superfamily. Zeta family.</text>
</comment>
<dbReference type="CDD" id="cd03042">
    <property type="entry name" value="GST_N_Zeta"/>
    <property type="match status" value="1"/>
</dbReference>
<comment type="caution">
    <text evidence="11">The sequence shown here is derived from an EMBL/GenBank/DDBJ whole genome shotgun (WGS) entry which is preliminary data.</text>
</comment>
<accession>A0A1D1VX44</accession>
<dbReference type="InterPro" id="IPR036282">
    <property type="entry name" value="Glutathione-S-Trfase_C_sf"/>
</dbReference>
<dbReference type="InterPro" id="IPR034333">
    <property type="entry name" value="GST_Zeta_N"/>
</dbReference>
<dbReference type="Proteomes" id="UP000186922">
    <property type="component" value="Unassembled WGS sequence"/>
</dbReference>
<dbReference type="UniPathway" id="UPA00139">
    <property type="reaction ID" value="UER00340"/>
</dbReference>
<dbReference type="SUPFAM" id="SSF46689">
    <property type="entry name" value="Homeodomain-like"/>
    <property type="match status" value="1"/>
</dbReference>
<evidence type="ECO:0000256" key="1">
    <source>
        <dbReference type="ARBA" id="ARBA00001622"/>
    </source>
</evidence>
<dbReference type="GO" id="GO:0006749">
    <property type="term" value="P:glutathione metabolic process"/>
    <property type="evidence" value="ECO:0007669"/>
    <property type="project" value="TreeGrafter"/>
</dbReference>
<evidence type="ECO:0000256" key="4">
    <source>
        <dbReference type="ARBA" id="ARBA00004671"/>
    </source>
</evidence>
<evidence type="ECO:0000313" key="11">
    <source>
        <dbReference type="EMBL" id="GAV06020.1"/>
    </source>
</evidence>
<keyword evidence="12" id="KW-1185">Reference proteome</keyword>
<comment type="subcellular location">
    <subcellularLocation>
        <location evidence="3">Nucleus</location>
    </subcellularLocation>
</comment>
<dbReference type="NCBIfam" id="TIGR01262">
    <property type="entry name" value="maiA"/>
    <property type="match status" value="1"/>
</dbReference>
<dbReference type="PANTHER" id="PTHR42673:SF4">
    <property type="entry name" value="MALEYLACETOACETATE ISOMERASE"/>
    <property type="match status" value="1"/>
</dbReference>
<evidence type="ECO:0000256" key="2">
    <source>
        <dbReference type="ARBA" id="ARBA00001955"/>
    </source>
</evidence>
<dbReference type="InterPro" id="IPR010987">
    <property type="entry name" value="Glutathione-S-Trfase_C-like"/>
</dbReference>
<dbReference type="Pfam" id="PF13410">
    <property type="entry name" value="GST_C_2"/>
    <property type="match status" value="1"/>
</dbReference>
<evidence type="ECO:0000313" key="12">
    <source>
        <dbReference type="Proteomes" id="UP000186922"/>
    </source>
</evidence>
<dbReference type="PANTHER" id="PTHR42673">
    <property type="entry name" value="MALEYLACETOACETATE ISOMERASE"/>
    <property type="match status" value="1"/>
</dbReference>
<organism evidence="11 12">
    <name type="scientific">Ramazzottius varieornatus</name>
    <name type="common">Water bear</name>
    <name type="synonym">Tardigrade</name>
    <dbReference type="NCBI Taxonomy" id="947166"/>
    <lineage>
        <taxon>Eukaryota</taxon>
        <taxon>Metazoa</taxon>
        <taxon>Ecdysozoa</taxon>
        <taxon>Tardigrada</taxon>
        <taxon>Eutardigrada</taxon>
        <taxon>Parachela</taxon>
        <taxon>Hypsibioidea</taxon>
        <taxon>Ramazzottiidae</taxon>
        <taxon>Ramazzottius</taxon>
    </lineage>
</organism>
<dbReference type="EC" id="5.2.1.2" evidence="6"/>
<dbReference type="GO" id="GO:0005739">
    <property type="term" value="C:mitochondrion"/>
    <property type="evidence" value="ECO:0007669"/>
    <property type="project" value="TreeGrafter"/>
</dbReference>
<gene>
    <name evidence="11" type="primary">RvY_16062</name>
    <name evidence="11" type="synonym">RvY_16062.1</name>
    <name evidence="11" type="ORF">RvY_16062-1</name>
</gene>
<dbReference type="Gene3D" id="1.20.1050.10">
    <property type="match status" value="1"/>
</dbReference>
<dbReference type="SUPFAM" id="SSF52833">
    <property type="entry name" value="Thioredoxin-like"/>
    <property type="match status" value="1"/>
</dbReference>
<name>A0A1D1VX44_RAMVA</name>
<dbReference type="SUPFAM" id="SSF47616">
    <property type="entry name" value="GST C-terminal domain-like"/>
    <property type="match status" value="1"/>
</dbReference>
<dbReference type="InterPro" id="IPR040079">
    <property type="entry name" value="Glutathione_S-Trfase"/>
</dbReference>
<protein>
    <recommendedName>
        <fullName evidence="6">maleylacetoacetate isomerase</fullName>
        <ecNumber evidence="6">5.2.1.2</ecNumber>
    </recommendedName>
</protein>
<dbReference type="STRING" id="947166.A0A1D1VX44"/>
<dbReference type="CDD" id="cd03191">
    <property type="entry name" value="GST_C_Zeta"/>
    <property type="match status" value="1"/>
</dbReference>
<keyword evidence="7" id="KW-0828">Tyrosine catabolism</keyword>
<dbReference type="InterPro" id="IPR034330">
    <property type="entry name" value="GST_Zeta_C"/>
</dbReference>
<dbReference type="EMBL" id="BDGG01000013">
    <property type="protein sequence ID" value="GAV06020.1"/>
    <property type="molecule type" value="Genomic_DNA"/>
</dbReference>
<evidence type="ECO:0000256" key="7">
    <source>
        <dbReference type="ARBA" id="ARBA00022878"/>
    </source>
</evidence>
<comment type="cofactor">
    <cofactor evidence="2">
        <name>glutathione</name>
        <dbReference type="ChEBI" id="CHEBI:57925"/>
    </cofactor>
</comment>
<evidence type="ECO:0000256" key="3">
    <source>
        <dbReference type="ARBA" id="ARBA00004123"/>
    </source>
</evidence>
<dbReference type="FunFam" id="1.20.1050.10:FF:000010">
    <property type="entry name" value="Maleylacetoacetate isomerase isoform 1"/>
    <property type="match status" value="1"/>
</dbReference>
<evidence type="ECO:0000256" key="8">
    <source>
        <dbReference type="ARBA" id="ARBA00023232"/>
    </source>
</evidence>
<dbReference type="InterPro" id="IPR009057">
    <property type="entry name" value="Homeodomain-like_sf"/>
</dbReference>
<dbReference type="GO" id="GO:0005634">
    <property type="term" value="C:nucleus"/>
    <property type="evidence" value="ECO:0007669"/>
    <property type="project" value="UniProtKB-SubCell"/>
</dbReference>
<evidence type="ECO:0000256" key="5">
    <source>
        <dbReference type="ARBA" id="ARBA00010007"/>
    </source>
</evidence>
<dbReference type="SFLD" id="SFLDG00358">
    <property type="entry name" value="Main_(cytGST)"/>
    <property type="match status" value="1"/>
</dbReference>
<dbReference type="GO" id="GO:0016034">
    <property type="term" value="F:maleylacetoacetate isomerase activity"/>
    <property type="evidence" value="ECO:0007669"/>
    <property type="project" value="UniProtKB-EC"/>
</dbReference>